<comment type="caution">
    <text evidence="2">The sequence shown here is derived from an EMBL/GenBank/DDBJ whole genome shotgun (WGS) entry which is preliminary data.</text>
</comment>
<name>A0ABV3RD34_9SPHN</name>
<evidence type="ECO:0000256" key="1">
    <source>
        <dbReference type="SAM" id="Phobius"/>
    </source>
</evidence>
<accession>A0ABV3RD34</accession>
<feature type="transmembrane region" description="Helical" evidence="1">
    <location>
        <begin position="57"/>
        <end position="77"/>
    </location>
</feature>
<dbReference type="EMBL" id="JBFNXR010000050">
    <property type="protein sequence ID" value="MEW9856001.1"/>
    <property type="molecule type" value="Genomic_DNA"/>
</dbReference>
<proteinExistence type="predicted"/>
<feature type="transmembrane region" description="Helical" evidence="1">
    <location>
        <begin position="123"/>
        <end position="142"/>
    </location>
</feature>
<evidence type="ECO:0000313" key="2">
    <source>
        <dbReference type="EMBL" id="MEW9856001.1"/>
    </source>
</evidence>
<dbReference type="PANTHER" id="PTHR41795:SF1">
    <property type="entry name" value="EXOPOLYSACCHARIDE SYNTHESIS PROTEIN"/>
    <property type="match status" value="1"/>
</dbReference>
<evidence type="ECO:0000313" key="3">
    <source>
        <dbReference type="Proteomes" id="UP001556118"/>
    </source>
</evidence>
<keyword evidence="1" id="KW-1133">Transmembrane helix</keyword>
<keyword evidence="1" id="KW-0472">Membrane</keyword>
<organism evidence="2 3">
    <name type="scientific">Novosphingobium rhizovicinum</name>
    <dbReference type="NCBI Taxonomy" id="3228928"/>
    <lineage>
        <taxon>Bacteria</taxon>
        <taxon>Pseudomonadati</taxon>
        <taxon>Pseudomonadota</taxon>
        <taxon>Alphaproteobacteria</taxon>
        <taxon>Sphingomonadales</taxon>
        <taxon>Sphingomonadaceae</taxon>
        <taxon>Novosphingobium</taxon>
    </lineage>
</organism>
<keyword evidence="3" id="KW-1185">Reference proteome</keyword>
<keyword evidence="1" id="KW-0812">Transmembrane</keyword>
<dbReference type="Pfam" id="PF06055">
    <property type="entry name" value="ExoD"/>
    <property type="match status" value="1"/>
</dbReference>
<dbReference type="Proteomes" id="UP001556118">
    <property type="component" value="Unassembled WGS sequence"/>
</dbReference>
<gene>
    <name evidence="2" type="ORF">ABUH87_12740</name>
</gene>
<sequence length="201" mass="20996">MENAPKSVSDILDKVEGLAKEKSHVRLGNVIDALGHRSFAPFLLIPALIDISPVGGIPGLPTMLGLIIVIVAAQVLLGREDLWLPSFLERRSISSKKACKATKKLRGVAAFLDRWFHGRLPKLAQGPFVRIAAGLCILLALTVPPLELLPFATTAPMAAIAAFGLALFVKDGLLMVIATFLSGGAFALGIGLIGSGSGPGS</sequence>
<protein>
    <submittedName>
        <fullName evidence="2">Exopolysaccharide biosynthesis protein</fullName>
    </submittedName>
</protein>
<dbReference type="PIRSF" id="PIRSF033239">
    <property type="entry name" value="ExoD"/>
    <property type="match status" value="1"/>
</dbReference>
<feature type="transmembrane region" description="Helical" evidence="1">
    <location>
        <begin position="173"/>
        <end position="194"/>
    </location>
</feature>
<reference evidence="2 3" key="1">
    <citation type="submission" date="2024-06" db="EMBL/GenBank/DDBJ databases">
        <title>Novosphingobium rhizovicinus M1R2S20.</title>
        <authorList>
            <person name="Sun J.-Q."/>
        </authorList>
    </citation>
    <scope>NUCLEOTIDE SEQUENCE [LARGE SCALE GENOMIC DNA]</scope>
    <source>
        <strain evidence="2 3">M1R2S20</strain>
    </source>
</reference>
<feature type="transmembrane region" description="Helical" evidence="1">
    <location>
        <begin position="148"/>
        <end position="168"/>
    </location>
</feature>
<dbReference type="PANTHER" id="PTHR41795">
    <property type="entry name" value="EXOPOLYSACCHARIDE SYNTHESIS PROTEIN"/>
    <property type="match status" value="1"/>
</dbReference>
<dbReference type="RefSeq" id="WP_367774237.1">
    <property type="nucleotide sequence ID" value="NZ_JBFNXR010000050.1"/>
</dbReference>
<dbReference type="InterPro" id="IPR010331">
    <property type="entry name" value="ExoD"/>
</dbReference>